<keyword evidence="4" id="KW-0808">Transferase</keyword>
<protein>
    <recommendedName>
        <fullName evidence="3">RING-type E3 ubiquitin transferase</fullName>
        <ecNumber evidence="3">2.3.2.27</ecNumber>
    </recommendedName>
</protein>
<evidence type="ECO:0000259" key="11">
    <source>
        <dbReference type="Pfam" id="PF24921"/>
    </source>
</evidence>
<evidence type="ECO:0000256" key="1">
    <source>
        <dbReference type="ARBA" id="ARBA00000900"/>
    </source>
</evidence>
<evidence type="ECO:0000256" key="8">
    <source>
        <dbReference type="ARBA" id="ARBA00022786"/>
    </source>
</evidence>
<keyword evidence="9" id="KW-0862">Zinc</keyword>
<dbReference type="Pfam" id="PF24921">
    <property type="entry name" value="RING_XB3-XBAT31"/>
    <property type="match status" value="1"/>
</dbReference>
<dbReference type="Proteomes" id="UP000236161">
    <property type="component" value="Unassembled WGS sequence"/>
</dbReference>
<dbReference type="STRING" id="1088818.A0A2I0AUA8"/>
<name>A0A2I0AUA8_9ASPA</name>
<evidence type="ECO:0000256" key="4">
    <source>
        <dbReference type="ARBA" id="ARBA00022679"/>
    </source>
</evidence>
<evidence type="ECO:0000256" key="7">
    <source>
        <dbReference type="ARBA" id="ARBA00022771"/>
    </source>
</evidence>
<dbReference type="SUPFAM" id="SSF57850">
    <property type="entry name" value="RING/U-box"/>
    <property type="match status" value="1"/>
</dbReference>
<comment type="catalytic activity">
    <reaction evidence="1">
        <text>S-ubiquitinyl-[E2 ubiquitin-conjugating enzyme]-L-cysteine + [acceptor protein]-L-lysine = [E2 ubiquitin-conjugating enzyme]-L-cysteine + N(6)-ubiquitinyl-[acceptor protein]-L-lysine.</text>
        <dbReference type="EC" id="2.3.2.27"/>
    </reaction>
</comment>
<evidence type="ECO:0000256" key="2">
    <source>
        <dbReference type="ARBA" id="ARBA00004906"/>
    </source>
</evidence>
<evidence type="ECO:0000256" key="6">
    <source>
        <dbReference type="ARBA" id="ARBA00022737"/>
    </source>
</evidence>
<dbReference type="OrthoDB" id="20872at2759"/>
<keyword evidence="7" id="KW-0863">Zinc-finger</keyword>
<keyword evidence="13" id="KW-1185">Reference proteome</keyword>
<dbReference type="AlphaFoldDB" id="A0A2I0AUA8"/>
<dbReference type="InterPro" id="IPR017907">
    <property type="entry name" value="Znf_RING_CS"/>
</dbReference>
<evidence type="ECO:0000313" key="12">
    <source>
        <dbReference type="EMBL" id="PKA59125.1"/>
    </source>
</evidence>
<organism evidence="12 13">
    <name type="scientific">Apostasia shenzhenica</name>
    <dbReference type="NCBI Taxonomy" id="1088818"/>
    <lineage>
        <taxon>Eukaryota</taxon>
        <taxon>Viridiplantae</taxon>
        <taxon>Streptophyta</taxon>
        <taxon>Embryophyta</taxon>
        <taxon>Tracheophyta</taxon>
        <taxon>Spermatophyta</taxon>
        <taxon>Magnoliopsida</taxon>
        <taxon>Liliopsida</taxon>
        <taxon>Asparagales</taxon>
        <taxon>Orchidaceae</taxon>
        <taxon>Apostasioideae</taxon>
        <taxon>Apostasia</taxon>
    </lineage>
</organism>
<accession>A0A2I0AUA8</accession>
<proteinExistence type="predicted"/>
<evidence type="ECO:0000256" key="10">
    <source>
        <dbReference type="ARBA" id="ARBA00023043"/>
    </source>
</evidence>
<comment type="pathway">
    <text evidence="2">Protein modification; protein ubiquitination.</text>
</comment>
<keyword evidence="5" id="KW-0479">Metal-binding</keyword>
<gene>
    <name evidence="12" type="primary">XBOS32</name>
    <name evidence="12" type="ORF">AXF42_Ash001218</name>
</gene>
<dbReference type="GO" id="GO:0008270">
    <property type="term" value="F:zinc ion binding"/>
    <property type="evidence" value="ECO:0007669"/>
    <property type="project" value="UniProtKB-KW"/>
</dbReference>
<dbReference type="EC" id="2.3.2.27" evidence="3"/>
<sequence length="172" mass="18536">MSIMRIAREHGWRGTIHCPPSVDPCAVYLERRCTVIEEGCQHEFCTQCALDLCSTSSTSATISAVPGSIPCPLCRHAIMISFSGMACESPVREPPRSSLSLSLCTTCQAVGAEPDAPDPMQSCRPDFSCTMIPPLGFGFISVSQLPEIFVVEKELLALHGSSRCKPMPCSVL</sequence>
<dbReference type="EMBL" id="KZ451950">
    <property type="protein sequence ID" value="PKA59125.1"/>
    <property type="molecule type" value="Genomic_DNA"/>
</dbReference>
<evidence type="ECO:0000256" key="5">
    <source>
        <dbReference type="ARBA" id="ARBA00022723"/>
    </source>
</evidence>
<dbReference type="PROSITE" id="PS00518">
    <property type="entry name" value="ZF_RING_1"/>
    <property type="match status" value="1"/>
</dbReference>
<feature type="domain" description="E3 ubiquitin-protein ligase XB3-like RING finger" evidence="11">
    <location>
        <begin position="25"/>
        <end position="78"/>
    </location>
</feature>
<keyword evidence="6" id="KW-0677">Repeat</keyword>
<evidence type="ECO:0000256" key="3">
    <source>
        <dbReference type="ARBA" id="ARBA00012483"/>
    </source>
</evidence>
<keyword evidence="10" id="KW-0040">ANK repeat</keyword>
<dbReference type="InterPro" id="IPR056760">
    <property type="entry name" value="RING_XB3-like"/>
</dbReference>
<keyword evidence="8" id="KW-0833">Ubl conjugation pathway</keyword>
<evidence type="ECO:0000313" key="13">
    <source>
        <dbReference type="Proteomes" id="UP000236161"/>
    </source>
</evidence>
<dbReference type="GO" id="GO:0061630">
    <property type="term" value="F:ubiquitin protein ligase activity"/>
    <property type="evidence" value="ECO:0007669"/>
    <property type="project" value="UniProtKB-EC"/>
</dbReference>
<reference evidence="12 13" key="1">
    <citation type="journal article" date="2017" name="Nature">
        <title>The Apostasia genome and the evolution of orchids.</title>
        <authorList>
            <person name="Zhang G.Q."/>
            <person name="Liu K.W."/>
            <person name="Li Z."/>
            <person name="Lohaus R."/>
            <person name="Hsiao Y.Y."/>
            <person name="Niu S.C."/>
            <person name="Wang J.Y."/>
            <person name="Lin Y.C."/>
            <person name="Xu Q."/>
            <person name="Chen L.J."/>
            <person name="Yoshida K."/>
            <person name="Fujiwara S."/>
            <person name="Wang Z.W."/>
            <person name="Zhang Y.Q."/>
            <person name="Mitsuda N."/>
            <person name="Wang M."/>
            <person name="Liu G.H."/>
            <person name="Pecoraro L."/>
            <person name="Huang H.X."/>
            <person name="Xiao X.J."/>
            <person name="Lin M."/>
            <person name="Wu X.Y."/>
            <person name="Wu W.L."/>
            <person name="Chen Y.Y."/>
            <person name="Chang S.B."/>
            <person name="Sakamoto S."/>
            <person name="Ohme-Takagi M."/>
            <person name="Yagi M."/>
            <person name="Zeng S.J."/>
            <person name="Shen C.Y."/>
            <person name="Yeh C.M."/>
            <person name="Luo Y.B."/>
            <person name="Tsai W.C."/>
            <person name="Van de Peer Y."/>
            <person name="Liu Z.J."/>
        </authorList>
    </citation>
    <scope>NUCLEOTIDE SEQUENCE [LARGE SCALE GENOMIC DNA]</scope>
    <source>
        <strain evidence="13">cv. Shenzhen</strain>
        <tissue evidence="12">Stem</tissue>
    </source>
</reference>
<evidence type="ECO:0000256" key="9">
    <source>
        <dbReference type="ARBA" id="ARBA00022833"/>
    </source>
</evidence>